<reference evidence="1" key="4">
    <citation type="submission" date="2019-03" db="UniProtKB">
        <authorList>
            <consortium name="EnsemblPlants"/>
        </authorList>
    </citation>
    <scope>IDENTIFICATION</scope>
</reference>
<dbReference type="Proteomes" id="UP000015105">
    <property type="component" value="Chromosome 2D"/>
</dbReference>
<evidence type="ECO:0000313" key="2">
    <source>
        <dbReference type="Proteomes" id="UP000015105"/>
    </source>
</evidence>
<dbReference type="AlphaFoldDB" id="A0A453B4B5"/>
<protein>
    <submittedName>
        <fullName evidence="1">Uncharacterized protein</fullName>
    </submittedName>
</protein>
<accession>A0A453B4B5</accession>
<organism evidence="1 2">
    <name type="scientific">Aegilops tauschii subsp. strangulata</name>
    <name type="common">Goatgrass</name>
    <dbReference type="NCBI Taxonomy" id="200361"/>
    <lineage>
        <taxon>Eukaryota</taxon>
        <taxon>Viridiplantae</taxon>
        <taxon>Streptophyta</taxon>
        <taxon>Embryophyta</taxon>
        <taxon>Tracheophyta</taxon>
        <taxon>Spermatophyta</taxon>
        <taxon>Magnoliopsida</taxon>
        <taxon>Liliopsida</taxon>
        <taxon>Poales</taxon>
        <taxon>Poaceae</taxon>
        <taxon>BOP clade</taxon>
        <taxon>Pooideae</taxon>
        <taxon>Triticodae</taxon>
        <taxon>Triticeae</taxon>
        <taxon>Triticinae</taxon>
        <taxon>Aegilops</taxon>
    </lineage>
</organism>
<keyword evidence="2" id="KW-1185">Reference proteome</keyword>
<name>A0A453B4B5_AEGTS</name>
<sequence>MAEMRWLTVNRGARVCSVPHSFRFATFVSAAAWCGRKKEKREKIDWSIETLRRSFNQNTLIFELSSKFNI</sequence>
<proteinExistence type="predicted"/>
<reference evidence="1" key="5">
    <citation type="journal article" date="2021" name="G3 (Bethesda)">
        <title>Aegilops tauschii genome assembly Aet v5.0 features greater sequence contiguity and improved annotation.</title>
        <authorList>
            <person name="Wang L."/>
            <person name="Zhu T."/>
            <person name="Rodriguez J.C."/>
            <person name="Deal K.R."/>
            <person name="Dubcovsky J."/>
            <person name="McGuire P.E."/>
            <person name="Lux T."/>
            <person name="Spannagl M."/>
            <person name="Mayer K.F.X."/>
            <person name="Baldrich P."/>
            <person name="Meyers B.C."/>
            <person name="Huo N."/>
            <person name="Gu Y.Q."/>
            <person name="Zhou H."/>
            <person name="Devos K.M."/>
            <person name="Bennetzen J.L."/>
            <person name="Unver T."/>
            <person name="Budak H."/>
            <person name="Gulick P.J."/>
            <person name="Galiba G."/>
            <person name="Kalapos B."/>
            <person name="Nelson D.R."/>
            <person name="Li P."/>
            <person name="You F.M."/>
            <person name="Luo M.C."/>
            <person name="Dvorak J."/>
        </authorList>
    </citation>
    <scope>NUCLEOTIDE SEQUENCE [LARGE SCALE GENOMIC DNA]</scope>
    <source>
        <strain evidence="1">cv. AL8/78</strain>
    </source>
</reference>
<reference evidence="1" key="3">
    <citation type="journal article" date="2017" name="Nature">
        <title>Genome sequence of the progenitor of the wheat D genome Aegilops tauschii.</title>
        <authorList>
            <person name="Luo M.C."/>
            <person name="Gu Y.Q."/>
            <person name="Puiu D."/>
            <person name="Wang H."/>
            <person name="Twardziok S.O."/>
            <person name="Deal K.R."/>
            <person name="Huo N."/>
            <person name="Zhu T."/>
            <person name="Wang L."/>
            <person name="Wang Y."/>
            <person name="McGuire P.E."/>
            <person name="Liu S."/>
            <person name="Long H."/>
            <person name="Ramasamy R.K."/>
            <person name="Rodriguez J.C."/>
            <person name="Van S.L."/>
            <person name="Yuan L."/>
            <person name="Wang Z."/>
            <person name="Xia Z."/>
            <person name="Xiao L."/>
            <person name="Anderson O.D."/>
            <person name="Ouyang S."/>
            <person name="Liang Y."/>
            <person name="Zimin A.V."/>
            <person name="Pertea G."/>
            <person name="Qi P."/>
            <person name="Bennetzen J.L."/>
            <person name="Dai X."/>
            <person name="Dawson M.W."/>
            <person name="Muller H.G."/>
            <person name="Kugler K."/>
            <person name="Rivarola-Duarte L."/>
            <person name="Spannagl M."/>
            <person name="Mayer K.F.X."/>
            <person name="Lu F.H."/>
            <person name="Bevan M.W."/>
            <person name="Leroy P."/>
            <person name="Li P."/>
            <person name="You F.M."/>
            <person name="Sun Q."/>
            <person name="Liu Z."/>
            <person name="Lyons E."/>
            <person name="Wicker T."/>
            <person name="Salzberg S.L."/>
            <person name="Devos K.M."/>
            <person name="Dvorak J."/>
        </authorList>
    </citation>
    <scope>NUCLEOTIDE SEQUENCE [LARGE SCALE GENOMIC DNA]</scope>
    <source>
        <strain evidence="1">cv. AL8/78</strain>
    </source>
</reference>
<reference evidence="2" key="1">
    <citation type="journal article" date="2014" name="Science">
        <title>Ancient hybridizations among the ancestral genomes of bread wheat.</title>
        <authorList>
            <consortium name="International Wheat Genome Sequencing Consortium,"/>
            <person name="Marcussen T."/>
            <person name="Sandve S.R."/>
            <person name="Heier L."/>
            <person name="Spannagl M."/>
            <person name="Pfeifer M."/>
            <person name="Jakobsen K.S."/>
            <person name="Wulff B.B."/>
            <person name="Steuernagel B."/>
            <person name="Mayer K.F."/>
            <person name="Olsen O.A."/>
        </authorList>
    </citation>
    <scope>NUCLEOTIDE SEQUENCE [LARGE SCALE GENOMIC DNA]</scope>
    <source>
        <strain evidence="2">cv. AL8/78</strain>
    </source>
</reference>
<evidence type="ECO:0000313" key="1">
    <source>
        <dbReference type="EnsemblPlants" id="AET2Gv20359000.29"/>
    </source>
</evidence>
<dbReference type="Gramene" id="AET2Gv20359000.29">
    <property type="protein sequence ID" value="AET2Gv20359000.29"/>
    <property type="gene ID" value="AET2Gv20359000"/>
</dbReference>
<reference evidence="2" key="2">
    <citation type="journal article" date="2017" name="Nat. Plants">
        <title>The Aegilops tauschii genome reveals multiple impacts of transposons.</title>
        <authorList>
            <person name="Zhao G."/>
            <person name="Zou C."/>
            <person name="Li K."/>
            <person name="Wang K."/>
            <person name="Li T."/>
            <person name="Gao L."/>
            <person name="Zhang X."/>
            <person name="Wang H."/>
            <person name="Yang Z."/>
            <person name="Liu X."/>
            <person name="Jiang W."/>
            <person name="Mao L."/>
            <person name="Kong X."/>
            <person name="Jiao Y."/>
            <person name="Jia J."/>
        </authorList>
    </citation>
    <scope>NUCLEOTIDE SEQUENCE [LARGE SCALE GENOMIC DNA]</scope>
    <source>
        <strain evidence="2">cv. AL8/78</strain>
    </source>
</reference>
<dbReference type="EnsemblPlants" id="AET2Gv20359000.29">
    <property type="protein sequence ID" value="AET2Gv20359000.29"/>
    <property type="gene ID" value="AET2Gv20359000"/>
</dbReference>